<name>A0A4V2K067_9APHY</name>
<organism evidence="1">
    <name type="scientific">Dichomitus squalens</name>
    <dbReference type="NCBI Taxonomy" id="114155"/>
    <lineage>
        <taxon>Eukaryota</taxon>
        <taxon>Fungi</taxon>
        <taxon>Dikarya</taxon>
        <taxon>Basidiomycota</taxon>
        <taxon>Agaricomycotina</taxon>
        <taxon>Agaricomycetes</taxon>
        <taxon>Polyporales</taxon>
        <taxon>Polyporaceae</taxon>
        <taxon>Dichomitus</taxon>
    </lineage>
</organism>
<dbReference type="AlphaFoldDB" id="A0A4V2K067"/>
<accession>A0A4V2K067</accession>
<gene>
    <name evidence="1" type="ORF">BD311DRAFT_778675</name>
</gene>
<proteinExistence type="predicted"/>
<evidence type="ECO:0000313" key="1">
    <source>
        <dbReference type="EMBL" id="TBU27753.1"/>
    </source>
</evidence>
<protein>
    <submittedName>
        <fullName evidence="1">Uncharacterized protein</fullName>
    </submittedName>
</protein>
<dbReference type="EMBL" id="ML143428">
    <property type="protein sequence ID" value="TBU27753.1"/>
    <property type="molecule type" value="Genomic_DNA"/>
</dbReference>
<dbReference type="Proteomes" id="UP000292957">
    <property type="component" value="Unassembled WGS sequence"/>
</dbReference>
<dbReference type="OrthoDB" id="5541786at2759"/>
<sequence>MTTDMDMVTSHSRGIFDNLLHRTKSSFKPTYNYQPDGSACRIYGTITAKRATVNLHVTTLGHGYASHEHVDHKISHVSYG</sequence>
<reference evidence="1" key="1">
    <citation type="submission" date="2019-01" db="EMBL/GenBank/DDBJ databases">
        <title>Draft genome sequences of three monokaryotic isolates of the white-rot basidiomycete fungus Dichomitus squalens.</title>
        <authorList>
            <consortium name="DOE Joint Genome Institute"/>
            <person name="Lopez S.C."/>
            <person name="Andreopoulos B."/>
            <person name="Pangilinan J."/>
            <person name="Lipzen A."/>
            <person name="Riley R."/>
            <person name="Ahrendt S."/>
            <person name="Ng V."/>
            <person name="Barry K."/>
            <person name="Daum C."/>
            <person name="Grigoriev I.V."/>
            <person name="Hilden K.S."/>
            <person name="Makela M.R."/>
            <person name="de Vries R.P."/>
        </authorList>
    </citation>
    <scope>NUCLEOTIDE SEQUENCE [LARGE SCALE GENOMIC DNA]</scope>
    <source>
        <strain evidence="1">OM18370.1</strain>
    </source>
</reference>